<dbReference type="Pfam" id="PF13676">
    <property type="entry name" value="TIR_2"/>
    <property type="match status" value="1"/>
</dbReference>
<dbReference type="PANTHER" id="PTHR46270">
    <property type="entry name" value="ARMADILLO-TYPE FOLD-RELATED"/>
    <property type="match status" value="1"/>
</dbReference>
<organism evidence="2 3">
    <name type="scientific">Rotaria magnacalcarata</name>
    <dbReference type="NCBI Taxonomy" id="392030"/>
    <lineage>
        <taxon>Eukaryota</taxon>
        <taxon>Metazoa</taxon>
        <taxon>Spiralia</taxon>
        <taxon>Gnathifera</taxon>
        <taxon>Rotifera</taxon>
        <taxon>Eurotatoria</taxon>
        <taxon>Bdelloidea</taxon>
        <taxon>Philodinida</taxon>
        <taxon>Philodinidae</taxon>
        <taxon>Rotaria</taxon>
    </lineage>
</organism>
<protein>
    <recommendedName>
        <fullName evidence="1">TIR domain-containing protein</fullName>
    </recommendedName>
</protein>
<sequence>MSGEIISAQNPLVNDELIENLKSLSVSQSLTTYTDGIRKLHMQLKHATQNGLSNNIPFAFSMAANLYRIVPLLDKLLSNDDKDGYNNFIETKTFLDTLAHAFENVCFFEIFAMAKATIPIQSIFHKYIFLLKENYFTDDDKYDGLVNCLLPIISYASILTRITEDQIPADLLNYLLKFTKRHWLSQHREKVIKNILGLIKCCSINPALIPMVIRHEWPHACVQWLGNKDSGTGQRPSYTIDYYICLIIQKMARHANCVEILNQLNCLKRLDECKELMKKAHTDSEYNCLHLLFGMIYALLMESDEIKQLSVSNNERMCQVINEIVLYTLEACRNERFFYKCFHVAEMLGVLSKLFVNDDILLKFVNEDNQLFDFLSQLLIDFNNITRDTSRTHQPVNDETLLTLTNLLWSISFHECYHEKFEKNATLMNVVSDLSTATSLSVTTQMKLMPRDMCSLKKAAEGILWNLKPASSPSSCQISDEKTQQPLAMISYSHSNTTFCRELVENLSAHVPVWVDYKQAKDAVAHSDDLWEEIARAMELATAIVLIVSKEYYNSKSCRQELSYASDALKKRIIPIYPGDQQYRASGWLGIRIAGQKYIHFGRKPFAEAIEELSSVILTDQKLNIVTLTQPTVTSSSSCATHPIKMIDEENKLLSAMKNWTTKDIRKWFEDNQIHKDLITLLIDQFHTGTALIVYARHLKLFYRNEYIRIFKNYLKIFHGKKMNTFDFIQFVDALYRLRSDYDPNSTIEDSYEKQSEQQLPPTIKCTNDPITRL</sequence>
<dbReference type="SUPFAM" id="SSF52200">
    <property type="entry name" value="Toll/Interleukin receptor TIR domain"/>
    <property type="match status" value="1"/>
</dbReference>
<dbReference type="AlphaFoldDB" id="A0A814H6U5"/>
<dbReference type="GO" id="GO:0007165">
    <property type="term" value="P:signal transduction"/>
    <property type="evidence" value="ECO:0007669"/>
    <property type="project" value="InterPro"/>
</dbReference>
<reference evidence="2" key="1">
    <citation type="submission" date="2021-02" db="EMBL/GenBank/DDBJ databases">
        <authorList>
            <person name="Nowell W R."/>
        </authorList>
    </citation>
    <scope>NUCLEOTIDE SEQUENCE</scope>
</reference>
<dbReference type="EMBL" id="CAJNOV010000160">
    <property type="protein sequence ID" value="CAF1006113.1"/>
    <property type="molecule type" value="Genomic_DNA"/>
</dbReference>
<dbReference type="PANTHER" id="PTHR46270:SF2">
    <property type="entry name" value="TIR DOMAIN-CONTAINING PROTEIN"/>
    <property type="match status" value="1"/>
</dbReference>
<dbReference type="Proteomes" id="UP000663855">
    <property type="component" value="Unassembled WGS sequence"/>
</dbReference>
<dbReference type="PROSITE" id="PS50104">
    <property type="entry name" value="TIR"/>
    <property type="match status" value="1"/>
</dbReference>
<feature type="domain" description="TIR" evidence="1">
    <location>
        <begin position="484"/>
        <end position="614"/>
    </location>
</feature>
<dbReference type="InterPro" id="IPR000157">
    <property type="entry name" value="TIR_dom"/>
</dbReference>
<accession>A0A814H6U5</accession>
<evidence type="ECO:0000313" key="3">
    <source>
        <dbReference type="Proteomes" id="UP000663855"/>
    </source>
</evidence>
<dbReference type="InterPro" id="IPR035897">
    <property type="entry name" value="Toll_tir_struct_dom_sf"/>
</dbReference>
<dbReference type="Gene3D" id="3.40.50.10140">
    <property type="entry name" value="Toll/interleukin-1 receptor homology (TIR) domain"/>
    <property type="match status" value="1"/>
</dbReference>
<evidence type="ECO:0000313" key="2">
    <source>
        <dbReference type="EMBL" id="CAF1006113.1"/>
    </source>
</evidence>
<proteinExistence type="predicted"/>
<name>A0A814H6U5_9BILA</name>
<gene>
    <name evidence="2" type="ORF">CJN711_LOCUS2596</name>
</gene>
<evidence type="ECO:0000259" key="1">
    <source>
        <dbReference type="PROSITE" id="PS50104"/>
    </source>
</evidence>
<comment type="caution">
    <text evidence="2">The sequence shown here is derived from an EMBL/GenBank/DDBJ whole genome shotgun (WGS) entry which is preliminary data.</text>
</comment>